<dbReference type="EMBL" id="HBIJ01012373">
    <property type="protein sequence ID" value="CAE0367664.1"/>
    <property type="molecule type" value="Transcribed_RNA"/>
</dbReference>
<name>A0A7S3JWZ6_9STRA</name>
<proteinExistence type="predicted"/>
<dbReference type="AlphaFoldDB" id="A0A7S3JWZ6"/>
<reference evidence="1" key="1">
    <citation type="submission" date="2021-01" db="EMBL/GenBank/DDBJ databases">
        <authorList>
            <person name="Corre E."/>
            <person name="Pelletier E."/>
            <person name="Niang G."/>
            <person name="Scheremetjew M."/>
            <person name="Finn R."/>
            <person name="Kale V."/>
            <person name="Holt S."/>
            <person name="Cochrane G."/>
            <person name="Meng A."/>
            <person name="Brown T."/>
            <person name="Cohen L."/>
        </authorList>
    </citation>
    <scope>NUCLEOTIDE SEQUENCE</scope>
    <source>
        <strain evidence="1">CCMP1510</strain>
    </source>
</reference>
<accession>A0A7S3JWZ6</accession>
<gene>
    <name evidence="1" type="ORF">ALAG00032_LOCUS8421</name>
</gene>
<evidence type="ECO:0000313" key="1">
    <source>
        <dbReference type="EMBL" id="CAE0367664.1"/>
    </source>
</evidence>
<organism evidence="1">
    <name type="scientific">Aureoumbra lagunensis</name>
    <dbReference type="NCBI Taxonomy" id="44058"/>
    <lineage>
        <taxon>Eukaryota</taxon>
        <taxon>Sar</taxon>
        <taxon>Stramenopiles</taxon>
        <taxon>Ochrophyta</taxon>
        <taxon>Pelagophyceae</taxon>
        <taxon>Pelagomonadales</taxon>
        <taxon>Aureoumbra</taxon>
    </lineage>
</organism>
<protein>
    <submittedName>
        <fullName evidence="1">Uncharacterized protein</fullName>
    </submittedName>
</protein>
<sequence>MQKAEALLMCIALECRDLSGRYMRAPRVTNGSIKPHTEIETRLRRLRESAGNVRTQFMLREKNTLQRMQVFAAHAIAAAQSAELVQDINALDPALESLVYARQDATGENALQLASAHCSVAKVAITRGKFKTAYRICLRWRRLAEKGLALKARGQDASRLGAAVTCAAFFHKNEYLWHEEKVILEIALRLGKSLPISFPFDGGISAVSGCVLDAARRCMHSNNKELYERTLILADQAEAMYFDTPQNDMHESYIYLLRSIIITARSRAGQDKILGLEEALQFPNHVLDEETITAALEQAVDYTKNIQQRLVDKLRQAAKYDDSSFHNEDEEDFNKYDQSLKQLRRGLDLVPFQPKKKEQTVRQGSIREGRGDPGIQTARARAFVALGDFDAALNEAPHWSPPNLRRIAATARIGARHNLWISLYDTAEINEHFKLKSAAKSLIKFYQAMTRRIIQCLAEIRTRPKNERSVSNHKSSNMLAQFIAEIMRSIAVLVNEPYFFWGPAKKNAAEILADWAITFSIQAAQGYILDTRFKSSLINNLTANALLEILVAVSRHNDARHLLTAMRRDPNTTSFASFSTTDSPKEQFDGLYPRPDAFTYNIFLRDMLIRRTYPDTSQNIRESIEDILTALTNDGLKPNADTIDILLSFFSEQQNDPATAITFIQDFFNQYESRPSPISFVHFLASLLEKGEHDEARRAVYVLDQLWPLDHNTNTRDADMLTNDELYNLFEHYGASLHQS</sequence>